<sequence length="72" mass="8162">MTKPFGMQELGARIGVALRHRLQHQGERAIFQTGGLTMDLVKRIVKVDGIEIKLSPKEYDIVRVLRSTQARC</sequence>
<accession>A0A1H8T6F7</accession>
<reference evidence="5 7" key="2">
    <citation type="submission" date="2016-10" db="EMBL/GenBank/DDBJ databases">
        <authorList>
            <person name="Varghese N."/>
            <person name="Submissions S."/>
        </authorList>
    </citation>
    <scope>NUCLEOTIDE SEQUENCE [LARGE SCALE GENOMIC DNA]</scope>
    <source>
        <strain evidence="5 7">CGMCC 1.7071</strain>
    </source>
</reference>
<dbReference type="Gene3D" id="1.10.10.10">
    <property type="entry name" value="Winged helix-like DNA-binding domain superfamily/Winged helix DNA-binding domain"/>
    <property type="match status" value="1"/>
</dbReference>
<feature type="domain" description="OmpR/PhoB-type" evidence="3">
    <location>
        <begin position="28"/>
        <end position="72"/>
    </location>
</feature>
<evidence type="ECO:0000256" key="1">
    <source>
        <dbReference type="ARBA" id="ARBA00023125"/>
    </source>
</evidence>
<dbReference type="GO" id="GO:0000160">
    <property type="term" value="P:phosphorelay signal transduction system"/>
    <property type="evidence" value="ECO:0007669"/>
    <property type="project" value="InterPro"/>
</dbReference>
<dbReference type="InterPro" id="IPR036388">
    <property type="entry name" value="WH-like_DNA-bd_sf"/>
</dbReference>
<proteinExistence type="predicted"/>
<keyword evidence="1 2" id="KW-0238">DNA-binding</keyword>
<dbReference type="EMBL" id="FNXB01000036">
    <property type="protein sequence ID" value="SEI14157.1"/>
    <property type="molecule type" value="Genomic_DNA"/>
</dbReference>
<name>A0A1H8T6F7_9HYPH</name>
<gene>
    <name evidence="4" type="primary">basR</name>
    <name evidence="4" type="ORF">RTCCBAU85039_5041</name>
    <name evidence="5" type="ORF">SAMN05216228_102767</name>
</gene>
<reference evidence="4" key="1">
    <citation type="submission" date="2016-10" db="EMBL/GenBank/DDBJ databases">
        <authorList>
            <person name="de Groot N.N."/>
        </authorList>
    </citation>
    <scope>NUCLEOTIDE SEQUENCE [LARGE SCALE GENOMIC DNA]</scope>
    <source>
        <strain evidence="4">CCBAU85039</strain>
    </source>
</reference>
<keyword evidence="7" id="KW-1185">Reference proteome</keyword>
<evidence type="ECO:0000313" key="5">
    <source>
        <dbReference type="EMBL" id="SEO86306.1"/>
    </source>
</evidence>
<dbReference type="SUPFAM" id="SSF46894">
    <property type="entry name" value="C-terminal effector domain of the bipartite response regulators"/>
    <property type="match status" value="1"/>
</dbReference>
<dbReference type="EMBL" id="FOCV01000027">
    <property type="protein sequence ID" value="SEO86306.1"/>
    <property type="molecule type" value="Genomic_DNA"/>
</dbReference>
<evidence type="ECO:0000259" key="3">
    <source>
        <dbReference type="PROSITE" id="PS51755"/>
    </source>
</evidence>
<protein>
    <submittedName>
        <fullName evidence="4">Transcriptional regulatory protein BasR</fullName>
    </submittedName>
    <submittedName>
        <fullName evidence="5">Two-component system, OmpR family, KDP operon response regulator KdpE</fullName>
    </submittedName>
</protein>
<dbReference type="GO" id="GO:0006355">
    <property type="term" value="P:regulation of DNA-templated transcription"/>
    <property type="evidence" value="ECO:0007669"/>
    <property type="project" value="InterPro"/>
</dbReference>
<dbReference type="PROSITE" id="PS51755">
    <property type="entry name" value="OMPR_PHOB"/>
    <property type="match status" value="1"/>
</dbReference>
<feature type="DNA-binding region" description="OmpR/PhoB-type" evidence="2">
    <location>
        <begin position="28"/>
        <end position="72"/>
    </location>
</feature>
<organism evidence="4 6">
    <name type="scientific">Rhizobium tibeticum</name>
    <dbReference type="NCBI Taxonomy" id="501024"/>
    <lineage>
        <taxon>Bacteria</taxon>
        <taxon>Pseudomonadati</taxon>
        <taxon>Pseudomonadota</taxon>
        <taxon>Alphaproteobacteria</taxon>
        <taxon>Hyphomicrobiales</taxon>
        <taxon>Rhizobiaceae</taxon>
        <taxon>Rhizobium/Agrobacterium group</taxon>
        <taxon>Rhizobium</taxon>
    </lineage>
</organism>
<evidence type="ECO:0000256" key="2">
    <source>
        <dbReference type="PROSITE-ProRule" id="PRU01091"/>
    </source>
</evidence>
<dbReference type="InterPro" id="IPR001867">
    <property type="entry name" value="OmpR/PhoB-type_DNA-bd"/>
</dbReference>
<dbReference type="Proteomes" id="UP000198939">
    <property type="component" value="Unassembled WGS sequence"/>
</dbReference>
<dbReference type="InterPro" id="IPR016032">
    <property type="entry name" value="Sig_transdc_resp-reg_C-effctor"/>
</dbReference>
<reference evidence="6" key="3">
    <citation type="submission" date="2016-10" db="EMBL/GenBank/DDBJ databases">
        <authorList>
            <person name="Wibberg D."/>
        </authorList>
    </citation>
    <scope>NUCLEOTIDE SEQUENCE [LARGE SCALE GENOMIC DNA]</scope>
</reference>
<evidence type="ECO:0000313" key="7">
    <source>
        <dbReference type="Proteomes" id="UP000198939"/>
    </source>
</evidence>
<evidence type="ECO:0000313" key="4">
    <source>
        <dbReference type="EMBL" id="SEI14157.1"/>
    </source>
</evidence>
<dbReference type="Proteomes" id="UP000183063">
    <property type="component" value="Unassembled WGS sequence"/>
</dbReference>
<dbReference type="AlphaFoldDB" id="A0A1H8T6F7"/>
<dbReference type="GO" id="GO:0003677">
    <property type="term" value="F:DNA binding"/>
    <property type="evidence" value="ECO:0007669"/>
    <property type="project" value="UniProtKB-UniRule"/>
</dbReference>
<dbReference type="STRING" id="501024.RTCCBAU85039_5041"/>
<evidence type="ECO:0000313" key="6">
    <source>
        <dbReference type="Proteomes" id="UP000183063"/>
    </source>
</evidence>